<comment type="caution">
    <text evidence="2">The sequence shown here is derived from an EMBL/GenBank/DDBJ whole genome shotgun (WGS) entry which is preliminary data.</text>
</comment>
<feature type="region of interest" description="Disordered" evidence="1">
    <location>
        <begin position="1"/>
        <end position="72"/>
    </location>
</feature>
<name>A0AAE8SEC7_9HYPO</name>
<feature type="compositionally biased region" description="Low complexity" evidence="1">
    <location>
        <begin position="47"/>
        <end position="56"/>
    </location>
</feature>
<accession>A0AAE8SEC7</accession>
<dbReference type="EMBL" id="ONZP01000058">
    <property type="protein sequence ID" value="SPJ72376.1"/>
    <property type="molecule type" value="Genomic_DNA"/>
</dbReference>
<evidence type="ECO:0000313" key="2">
    <source>
        <dbReference type="EMBL" id="SPJ72376.1"/>
    </source>
</evidence>
<evidence type="ECO:0000313" key="3">
    <source>
        <dbReference type="Proteomes" id="UP001187734"/>
    </source>
</evidence>
<proteinExistence type="predicted"/>
<dbReference type="Proteomes" id="UP001187734">
    <property type="component" value="Unassembled WGS sequence"/>
</dbReference>
<organism evidence="2 3">
    <name type="scientific">Fusarium torulosum</name>
    <dbReference type="NCBI Taxonomy" id="33205"/>
    <lineage>
        <taxon>Eukaryota</taxon>
        <taxon>Fungi</taxon>
        <taxon>Dikarya</taxon>
        <taxon>Ascomycota</taxon>
        <taxon>Pezizomycotina</taxon>
        <taxon>Sordariomycetes</taxon>
        <taxon>Hypocreomycetidae</taxon>
        <taxon>Hypocreales</taxon>
        <taxon>Nectriaceae</taxon>
        <taxon>Fusarium</taxon>
    </lineage>
</organism>
<reference evidence="2" key="1">
    <citation type="submission" date="2018-03" db="EMBL/GenBank/DDBJ databases">
        <authorList>
            <person name="Guldener U."/>
        </authorList>
    </citation>
    <scope>NUCLEOTIDE SEQUENCE</scope>
</reference>
<keyword evidence="3" id="KW-1185">Reference proteome</keyword>
<evidence type="ECO:0000256" key="1">
    <source>
        <dbReference type="SAM" id="MobiDB-lite"/>
    </source>
</evidence>
<gene>
    <name evidence="2" type="ORF">FTOL_02104</name>
</gene>
<feature type="compositionally biased region" description="Polar residues" evidence="1">
    <location>
        <begin position="1"/>
        <end position="39"/>
    </location>
</feature>
<protein>
    <submittedName>
        <fullName evidence="2">Uncharacterized protein</fullName>
    </submittedName>
</protein>
<dbReference type="AlphaFoldDB" id="A0AAE8SEC7"/>
<sequence length="209" mass="23507">MSNTGPTGSQDNSDASDQHVEGTQPTESTETHGDTNGTQETHEGDASDANNAAAGSKEPQPPPSETTQGQSTLDSAHAPIYEVFPSCSELMDLKEETKRTEVFAYFFVLFKPLTNETFGLKQFFGIQAKLRIDQYTLRHKAGYIKIEDGQVAYIYPIRASQVRIRTAPGEEDQYVQWRVEYRYCLQGSLIFEPAQEQADYVMFLFQKIE</sequence>